<comment type="caution">
    <text evidence="2">The sequence shown here is derived from an EMBL/GenBank/DDBJ whole genome shotgun (WGS) entry which is preliminary data.</text>
</comment>
<accession>A0A5B6T8G9</accession>
<dbReference type="EMBL" id="VKKY01000003">
    <property type="protein sequence ID" value="KAA3436458.1"/>
    <property type="molecule type" value="Genomic_DNA"/>
</dbReference>
<reference evidence="2 3" key="1">
    <citation type="submission" date="2019-07" db="EMBL/GenBank/DDBJ databases">
        <title>Rufibacter sp. nov., isolated from lake sediment.</title>
        <authorList>
            <person name="Qu J.-H."/>
        </authorList>
    </citation>
    <scope>NUCLEOTIDE SEQUENCE [LARGE SCALE GENOMIC DNA]</scope>
    <source>
        <strain evidence="2 3">NBS58-1</strain>
    </source>
</reference>
<evidence type="ECO:0000313" key="2">
    <source>
        <dbReference type="EMBL" id="KAA3436458.1"/>
    </source>
</evidence>
<organism evidence="2 3">
    <name type="scientific">Rufibacter hautae</name>
    <dbReference type="NCBI Taxonomy" id="2595005"/>
    <lineage>
        <taxon>Bacteria</taxon>
        <taxon>Pseudomonadati</taxon>
        <taxon>Bacteroidota</taxon>
        <taxon>Cytophagia</taxon>
        <taxon>Cytophagales</taxon>
        <taxon>Hymenobacteraceae</taxon>
        <taxon>Rufibacter</taxon>
    </lineage>
</organism>
<feature type="chain" id="PRO_5022792010" evidence="1">
    <location>
        <begin position="21"/>
        <end position="308"/>
    </location>
</feature>
<keyword evidence="1" id="KW-0732">Signal</keyword>
<gene>
    <name evidence="2" type="ORF">FOA19_18890</name>
</gene>
<evidence type="ECO:0000313" key="3">
    <source>
        <dbReference type="Proteomes" id="UP000324133"/>
    </source>
</evidence>
<sequence length="308" mass="34034">MKIRLLFLAVLLLTGLQSFAQYVGKAKDFAEFTKRPLLVVLPEIKDGSDIKSVVKMKEVIKSSFSGFWTLQKQISFLSQAEFKAMKKNKKKEAFAVVSFPTVHVAKGSFTPNGPRSMGSPTQFKYETTASFDVNLMLMGLSEDALSNDWIYSHPFATDYPTEGNMASTLLLAQNIVVKGAKESEEISFPKEAKENASKLKNLTLLIDKAKLGSNVTEQEIKAAYGLPFKVVETSVVDDAILNKTPGFAYVYMLPNSAGGKNLQLQLVLDTDKSQVISVSMPATFRVGNIRGKEIKEGNLKDYVSYIKN</sequence>
<evidence type="ECO:0000256" key="1">
    <source>
        <dbReference type="SAM" id="SignalP"/>
    </source>
</evidence>
<keyword evidence="3" id="KW-1185">Reference proteome</keyword>
<dbReference type="RefSeq" id="WP_149092400.1">
    <property type="nucleotide sequence ID" value="NZ_VKKY01000003.1"/>
</dbReference>
<protein>
    <submittedName>
        <fullName evidence="2">Uncharacterized protein</fullName>
    </submittedName>
</protein>
<dbReference type="Proteomes" id="UP000324133">
    <property type="component" value="Unassembled WGS sequence"/>
</dbReference>
<proteinExistence type="predicted"/>
<dbReference type="OrthoDB" id="1444942at2"/>
<dbReference type="AlphaFoldDB" id="A0A5B6T8G9"/>
<feature type="signal peptide" evidence="1">
    <location>
        <begin position="1"/>
        <end position="20"/>
    </location>
</feature>
<name>A0A5B6T8G9_9BACT</name>